<comment type="caution">
    <text evidence="2">The sequence shown here is derived from an EMBL/GenBank/DDBJ whole genome shotgun (WGS) entry which is preliminary data.</text>
</comment>
<keyword evidence="2" id="KW-0560">Oxidoreductase</keyword>
<gene>
    <name evidence="2" type="primary">fabG_7</name>
    <name evidence="2" type="ORF">Pla144_42750</name>
</gene>
<evidence type="ECO:0000256" key="1">
    <source>
        <dbReference type="ARBA" id="ARBA00006484"/>
    </source>
</evidence>
<keyword evidence="3" id="KW-1185">Reference proteome</keyword>
<evidence type="ECO:0000313" key="3">
    <source>
        <dbReference type="Proteomes" id="UP000318437"/>
    </source>
</evidence>
<dbReference type="OrthoDB" id="248827at2"/>
<organism evidence="2 3">
    <name type="scientific">Bythopirellula polymerisocia</name>
    <dbReference type="NCBI Taxonomy" id="2528003"/>
    <lineage>
        <taxon>Bacteria</taxon>
        <taxon>Pseudomonadati</taxon>
        <taxon>Planctomycetota</taxon>
        <taxon>Planctomycetia</taxon>
        <taxon>Pirellulales</taxon>
        <taxon>Lacipirellulaceae</taxon>
        <taxon>Bythopirellula</taxon>
    </lineage>
</organism>
<dbReference type="CDD" id="cd05233">
    <property type="entry name" value="SDR_c"/>
    <property type="match status" value="1"/>
</dbReference>
<dbReference type="PANTHER" id="PTHR42760">
    <property type="entry name" value="SHORT-CHAIN DEHYDROGENASES/REDUCTASES FAMILY MEMBER"/>
    <property type="match status" value="1"/>
</dbReference>
<sequence length="260" mass="27859">MKSFDSESLCGKWALVTGASGGIGSQIARELARAGANLILHTYRNRTAASKLAEEIDAIGPRAEIVECNLAESQKCNDFADAVWQIASLDILVNNAGVDVLTGEAEEWSFAKKLELLWKVDVRATIELSRTLGARMRERGSGDIINIGWDQAEHGMAGDSGEMFATIKGAVMSFTRSLAKSLAPQVRVNCVAPGWIQTKWGSTSSDYWQERARAESLVGRWGTPSDVAGAVRFLASPSASFVNGQILNVNGGWAGSASNH</sequence>
<dbReference type="FunFam" id="3.40.50.720:FF:000084">
    <property type="entry name" value="Short-chain dehydrogenase reductase"/>
    <property type="match status" value="1"/>
</dbReference>
<dbReference type="Proteomes" id="UP000318437">
    <property type="component" value="Unassembled WGS sequence"/>
</dbReference>
<name>A0A5C6CGW8_9BACT</name>
<dbReference type="InterPro" id="IPR002347">
    <property type="entry name" value="SDR_fam"/>
</dbReference>
<dbReference type="EMBL" id="SJPS01000007">
    <property type="protein sequence ID" value="TWU22814.1"/>
    <property type="molecule type" value="Genomic_DNA"/>
</dbReference>
<dbReference type="GO" id="GO:0004316">
    <property type="term" value="F:3-oxoacyl-[acyl-carrier-protein] reductase (NADPH) activity"/>
    <property type="evidence" value="ECO:0007669"/>
    <property type="project" value="UniProtKB-EC"/>
</dbReference>
<protein>
    <submittedName>
        <fullName evidence="2">3-oxoacyl-[acyl-carrier-protein] reductase FabG</fullName>
        <ecNumber evidence="2">1.1.1.100</ecNumber>
    </submittedName>
</protein>
<proteinExistence type="inferred from homology"/>
<accession>A0A5C6CGW8</accession>
<dbReference type="EC" id="1.1.1.100" evidence="2"/>
<dbReference type="Gene3D" id="3.40.50.720">
    <property type="entry name" value="NAD(P)-binding Rossmann-like Domain"/>
    <property type="match status" value="1"/>
</dbReference>
<dbReference type="Pfam" id="PF13561">
    <property type="entry name" value="adh_short_C2"/>
    <property type="match status" value="1"/>
</dbReference>
<dbReference type="RefSeq" id="WP_146452552.1">
    <property type="nucleotide sequence ID" value="NZ_SJPS01000007.1"/>
</dbReference>
<dbReference type="SUPFAM" id="SSF51735">
    <property type="entry name" value="NAD(P)-binding Rossmann-fold domains"/>
    <property type="match status" value="1"/>
</dbReference>
<dbReference type="InterPro" id="IPR036291">
    <property type="entry name" value="NAD(P)-bd_dom_sf"/>
</dbReference>
<dbReference type="PRINTS" id="PR00081">
    <property type="entry name" value="GDHRDH"/>
</dbReference>
<evidence type="ECO:0000313" key="2">
    <source>
        <dbReference type="EMBL" id="TWU22814.1"/>
    </source>
</evidence>
<dbReference type="AlphaFoldDB" id="A0A5C6CGW8"/>
<comment type="similarity">
    <text evidence="1">Belongs to the short-chain dehydrogenases/reductases (SDR) family.</text>
</comment>
<dbReference type="GO" id="GO:0030497">
    <property type="term" value="P:fatty acid elongation"/>
    <property type="evidence" value="ECO:0007669"/>
    <property type="project" value="TreeGrafter"/>
</dbReference>
<reference evidence="2 3" key="1">
    <citation type="submission" date="2019-02" db="EMBL/GenBank/DDBJ databases">
        <title>Deep-cultivation of Planctomycetes and their phenomic and genomic characterization uncovers novel biology.</title>
        <authorList>
            <person name="Wiegand S."/>
            <person name="Jogler M."/>
            <person name="Boedeker C."/>
            <person name="Pinto D."/>
            <person name="Vollmers J."/>
            <person name="Rivas-Marin E."/>
            <person name="Kohn T."/>
            <person name="Peeters S.H."/>
            <person name="Heuer A."/>
            <person name="Rast P."/>
            <person name="Oberbeckmann S."/>
            <person name="Bunk B."/>
            <person name="Jeske O."/>
            <person name="Meyerdierks A."/>
            <person name="Storesund J.E."/>
            <person name="Kallscheuer N."/>
            <person name="Luecker S."/>
            <person name="Lage O.M."/>
            <person name="Pohl T."/>
            <person name="Merkel B.J."/>
            <person name="Hornburger P."/>
            <person name="Mueller R.-W."/>
            <person name="Bruemmer F."/>
            <person name="Labrenz M."/>
            <person name="Spormann A.M."/>
            <person name="Op Den Camp H."/>
            <person name="Overmann J."/>
            <person name="Amann R."/>
            <person name="Jetten M.S.M."/>
            <person name="Mascher T."/>
            <person name="Medema M.H."/>
            <person name="Devos D.P."/>
            <person name="Kaster A.-K."/>
            <person name="Ovreas L."/>
            <person name="Rohde M."/>
            <person name="Galperin M.Y."/>
            <person name="Jogler C."/>
        </authorList>
    </citation>
    <scope>NUCLEOTIDE SEQUENCE [LARGE SCALE GENOMIC DNA]</scope>
    <source>
        <strain evidence="2 3">Pla144</strain>
    </source>
</reference>
<dbReference type="PRINTS" id="PR00080">
    <property type="entry name" value="SDRFAMILY"/>
</dbReference>
<dbReference type="PANTHER" id="PTHR42760:SF40">
    <property type="entry name" value="3-OXOACYL-[ACYL-CARRIER-PROTEIN] REDUCTASE, CHLOROPLASTIC"/>
    <property type="match status" value="1"/>
</dbReference>